<feature type="non-terminal residue" evidence="7">
    <location>
        <position position="1"/>
    </location>
</feature>
<evidence type="ECO:0000256" key="2">
    <source>
        <dbReference type="ARBA" id="ARBA00022692"/>
    </source>
</evidence>
<evidence type="ECO:0000256" key="4">
    <source>
        <dbReference type="ARBA" id="ARBA00023136"/>
    </source>
</evidence>
<dbReference type="Gene3D" id="1.10.287.70">
    <property type="match status" value="1"/>
</dbReference>
<protein>
    <recommendedName>
        <fullName evidence="6">Polycystin cation channel PKD1/PKD2 domain-containing protein</fullName>
    </recommendedName>
</protein>
<evidence type="ECO:0000313" key="7">
    <source>
        <dbReference type="EMBL" id="KAK3241419.1"/>
    </source>
</evidence>
<evidence type="ECO:0000256" key="5">
    <source>
        <dbReference type="SAM" id="Phobius"/>
    </source>
</evidence>
<dbReference type="PANTHER" id="PTHR10877">
    <property type="entry name" value="POLYCYSTIN FAMILY MEMBER"/>
    <property type="match status" value="1"/>
</dbReference>
<gene>
    <name evidence="7" type="ORF">CYMTET_48806</name>
</gene>
<comment type="caution">
    <text evidence="7">The sequence shown here is derived from an EMBL/GenBank/DDBJ whole genome shotgun (WGS) entry which is preliminary data.</text>
</comment>
<accession>A0AAE0EV63</accession>
<keyword evidence="2 5" id="KW-0812">Transmembrane</keyword>
<comment type="subcellular location">
    <subcellularLocation>
        <location evidence="1">Membrane</location>
        <topology evidence="1">Multi-pass membrane protein</topology>
    </subcellularLocation>
</comment>
<feature type="transmembrane region" description="Helical" evidence="5">
    <location>
        <begin position="583"/>
        <end position="604"/>
    </location>
</feature>
<proteinExistence type="predicted"/>
<evidence type="ECO:0000256" key="1">
    <source>
        <dbReference type="ARBA" id="ARBA00004141"/>
    </source>
</evidence>
<dbReference type="InterPro" id="IPR051223">
    <property type="entry name" value="Polycystin"/>
</dbReference>
<dbReference type="Pfam" id="PF08016">
    <property type="entry name" value="PKD_channel"/>
    <property type="match status" value="1"/>
</dbReference>
<reference evidence="7 8" key="1">
    <citation type="journal article" date="2015" name="Genome Biol. Evol.">
        <title>Comparative Genomics of a Bacterivorous Green Alga Reveals Evolutionary Causalities and Consequences of Phago-Mixotrophic Mode of Nutrition.</title>
        <authorList>
            <person name="Burns J.A."/>
            <person name="Paasch A."/>
            <person name="Narechania A."/>
            <person name="Kim E."/>
        </authorList>
    </citation>
    <scope>NUCLEOTIDE SEQUENCE [LARGE SCALE GENOMIC DNA]</scope>
    <source>
        <strain evidence="7 8">PLY_AMNH</strain>
    </source>
</reference>
<keyword evidence="4 5" id="KW-0472">Membrane</keyword>
<dbReference type="PANTHER" id="PTHR10877:SF183">
    <property type="entry name" value="AT14535P-RELATED"/>
    <property type="match status" value="1"/>
</dbReference>
<dbReference type="InterPro" id="IPR013122">
    <property type="entry name" value="PKD1_2_channel"/>
</dbReference>
<keyword evidence="8" id="KW-1185">Reference proteome</keyword>
<dbReference type="Proteomes" id="UP001190700">
    <property type="component" value="Unassembled WGS sequence"/>
</dbReference>
<dbReference type="EMBL" id="LGRX02033394">
    <property type="protein sequence ID" value="KAK3241419.1"/>
    <property type="molecule type" value="Genomic_DNA"/>
</dbReference>
<dbReference type="GO" id="GO:0016020">
    <property type="term" value="C:membrane"/>
    <property type="evidence" value="ECO:0007669"/>
    <property type="project" value="UniProtKB-SubCell"/>
</dbReference>
<feature type="transmembrane region" description="Helical" evidence="5">
    <location>
        <begin position="624"/>
        <end position="644"/>
    </location>
</feature>
<dbReference type="AlphaFoldDB" id="A0AAE0EV63"/>
<name>A0AAE0EV63_9CHLO</name>
<keyword evidence="3 5" id="KW-1133">Transmembrane helix</keyword>
<feature type="transmembrane region" description="Helical" evidence="5">
    <location>
        <begin position="741"/>
        <end position="763"/>
    </location>
</feature>
<evidence type="ECO:0000313" key="8">
    <source>
        <dbReference type="Proteomes" id="UP001190700"/>
    </source>
</evidence>
<feature type="domain" description="Polycystin cation channel PKD1/PKD2" evidence="6">
    <location>
        <begin position="688"/>
        <end position="840"/>
    </location>
</feature>
<feature type="transmembrane region" description="Helical" evidence="5">
    <location>
        <begin position="814"/>
        <end position="840"/>
    </location>
</feature>
<sequence length="1096" mass="121862">GNERCPASARRLYDEEGAKLGWAECSLGQRYRLRMTAGAYAADVAVQLLRDSTVPGVFLPDPTFSTGNDALAGDLSNTALGNRSSYVVSATMFTSIALGHMDNLEEKVLDLCLAPGIYRVWYWDDPSGQYRPGGFLDRNAMNNWYGAKLTVANGSGCVTLDITRPEQNFESENDPALLTATFGAGEAFQAHAPQGESHRGVEHHQVDPTAGQCMQLDDVCPFADDLVMTFRTSASAVIRDKGPPGFLLYEQACANINCANRVIATYGVVDGQECCKASLGAMQIDVRIPHTGDEAHLPVKDEEPRLRYLGIKGANRLLAGLMLKQTRLTDAECNTRFDNLSSACHTASPLSEEMYGVDPVFLPTSELYDSQLGKYKCCNISTYTSARSPNARPVRGSLERPRQDLVPASLCQPGAGTRGAAWGNRPGKGEAGKEQGPAGLTYLLVRWHARSDCMPPACGDYYKGAEMRSEAAAGEASCRQGVDCTHRAPYGFFPYNGEFYVWFDINLSHGRAQDLIKYLIDGLYIDERTQTVHAQLITYNSQLRLFGNVNVYFQFSSIYGGVIHIQQSVQTINVEMYQTTTDLIRAVFEVFFLLMVLISILSELREMFTLRQKTGSIGAYFSSAWNYIDVFSILMCAFVAMSWIEFYNSLARSFNMEPRYLAYASLTSQGRWLKLNGDGEIFQEVLDRLTDMHRMTVFQVDYMTMNGICSFLLIMRILKLCDFQPRMGIITRTLAVAASDLYHFFLLLLIIFLGYAITGHLVFGTTIKGFSEMGTSIETLFNMMVFGDNSVVAELDAVSSSVGASMQFIAMLFYMSYAMLVVMVLLNFLLAIVVDAFAVVKESAQESTSIGAELLYYGQAYYDQKRNREMTDQQAVQYLKDLRSATEQEIRVVTGKHESISVETAGETSVKHEDSSWEEMILVRGKDVESVSGAQVKQSLLEADALRRKQRRQIPRDQKISGSKLSAFGSEQTNEVTAFHQPSGATADEEVAVADGGPVYADLLARRVMQKFGLDECADDIDEEKMLQKQQTEQIIDSLKLLSVQMQEMVDQQRECMLKQQALEGKVEPLHMQLHHIEQKLGLTTKDEKSNFSSTD</sequence>
<evidence type="ECO:0000259" key="6">
    <source>
        <dbReference type="Pfam" id="PF08016"/>
    </source>
</evidence>
<feature type="transmembrane region" description="Helical" evidence="5">
    <location>
        <begin position="702"/>
        <end position="721"/>
    </location>
</feature>
<evidence type="ECO:0000256" key="3">
    <source>
        <dbReference type="ARBA" id="ARBA00022989"/>
    </source>
</evidence>
<organism evidence="7 8">
    <name type="scientific">Cymbomonas tetramitiformis</name>
    <dbReference type="NCBI Taxonomy" id="36881"/>
    <lineage>
        <taxon>Eukaryota</taxon>
        <taxon>Viridiplantae</taxon>
        <taxon>Chlorophyta</taxon>
        <taxon>Pyramimonadophyceae</taxon>
        <taxon>Pyramimonadales</taxon>
        <taxon>Pyramimonadaceae</taxon>
        <taxon>Cymbomonas</taxon>
    </lineage>
</organism>